<name>A0A5J4WXT4_9EUKA</name>
<proteinExistence type="predicted"/>
<comment type="caution">
    <text evidence="1">The sequence shown here is derived from an EMBL/GenBank/DDBJ whole genome shotgun (WGS) entry which is preliminary data.</text>
</comment>
<accession>A0A5J4WXT4</accession>
<evidence type="ECO:0000313" key="1">
    <source>
        <dbReference type="EMBL" id="KAA6399888.1"/>
    </source>
</evidence>
<sequence>MVFSTAGGFAEGNNFDILISLIKIDNFIFNLYNGRKISKRTPRPSFPSQPILAKNCIEQIEEQGGFEEIEAHLTNQGKDGNDYIKFNAIEVKGDLSKFFIDGSNPKPRWY</sequence>
<dbReference type="Proteomes" id="UP000324800">
    <property type="component" value="Unassembled WGS sequence"/>
</dbReference>
<dbReference type="AlphaFoldDB" id="A0A5J4WXT4"/>
<evidence type="ECO:0000313" key="2">
    <source>
        <dbReference type="Proteomes" id="UP000324800"/>
    </source>
</evidence>
<gene>
    <name evidence="1" type="ORF">EZS28_004587</name>
</gene>
<organism evidence="1 2">
    <name type="scientific">Streblomastix strix</name>
    <dbReference type="NCBI Taxonomy" id="222440"/>
    <lineage>
        <taxon>Eukaryota</taxon>
        <taxon>Metamonada</taxon>
        <taxon>Preaxostyla</taxon>
        <taxon>Oxymonadida</taxon>
        <taxon>Streblomastigidae</taxon>
        <taxon>Streblomastix</taxon>
    </lineage>
</organism>
<reference evidence="1 2" key="1">
    <citation type="submission" date="2019-03" db="EMBL/GenBank/DDBJ databases">
        <title>Single cell metagenomics reveals metabolic interactions within the superorganism composed of flagellate Streblomastix strix and complex community of Bacteroidetes bacteria on its surface.</title>
        <authorList>
            <person name="Treitli S.C."/>
            <person name="Kolisko M."/>
            <person name="Husnik F."/>
            <person name="Keeling P."/>
            <person name="Hampl V."/>
        </authorList>
    </citation>
    <scope>NUCLEOTIDE SEQUENCE [LARGE SCALE GENOMIC DNA]</scope>
    <source>
        <strain evidence="1">ST1C</strain>
    </source>
</reference>
<dbReference type="EMBL" id="SNRW01000662">
    <property type="protein sequence ID" value="KAA6399888.1"/>
    <property type="molecule type" value="Genomic_DNA"/>
</dbReference>
<protein>
    <submittedName>
        <fullName evidence="1">Uncharacterized protein</fullName>
    </submittedName>
</protein>